<feature type="compositionally biased region" description="Low complexity" evidence="1">
    <location>
        <begin position="196"/>
        <end position="214"/>
    </location>
</feature>
<evidence type="ECO:0000256" key="1">
    <source>
        <dbReference type="SAM" id="MobiDB-lite"/>
    </source>
</evidence>
<feature type="region of interest" description="Disordered" evidence="1">
    <location>
        <begin position="25"/>
        <end position="53"/>
    </location>
</feature>
<feature type="compositionally biased region" description="Low complexity" evidence="1">
    <location>
        <begin position="28"/>
        <end position="53"/>
    </location>
</feature>
<evidence type="ECO:0000313" key="4">
    <source>
        <dbReference type="Proteomes" id="UP001596395"/>
    </source>
</evidence>
<evidence type="ECO:0000313" key="3">
    <source>
        <dbReference type="EMBL" id="MFC6951779.1"/>
    </source>
</evidence>
<organism evidence="3 4">
    <name type="scientific">Halorubellus litoreus</name>
    <dbReference type="NCBI Taxonomy" id="755308"/>
    <lineage>
        <taxon>Archaea</taxon>
        <taxon>Methanobacteriati</taxon>
        <taxon>Methanobacteriota</taxon>
        <taxon>Stenosarchaea group</taxon>
        <taxon>Halobacteria</taxon>
        <taxon>Halobacteriales</taxon>
        <taxon>Halorubellaceae</taxon>
        <taxon>Halorubellus</taxon>
    </lineage>
</organism>
<accession>A0ABD5V894</accession>
<dbReference type="PROSITE" id="PS51257">
    <property type="entry name" value="PROKAR_LIPOPROTEIN"/>
    <property type="match status" value="1"/>
</dbReference>
<comment type="caution">
    <text evidence="3">The sequence shown here is derived from an EMBL/GenBank/DDBJ whole genome shotgun (WGS) entry which is preliminary data.</text>
</comment>
<protein>
    <submittedName>
        <fullName evidence="3">DUF1616 domain-containing protein</fullName>
    </submittedName>
</protein>
<reference evidence="3 4" key="1">
    <citation type="journal article" date="2019" name="Int. J. Syst. Evol. Microbiol.">
        <title>The Global Catalogue of Microorganisms (GCM) 10K type strain sequencing project: providing services to taxonomists for standard genome sequencing and annotation.</title>
        <authorList>
            <consortium name="The Broad Institute Genomics Platform"/>
            <consortium name="The Broad Institute Genome Sequencing Center for Infectious Disease"/>
            <person name="Wu L."/>
            <person name="Ma J."/>
        </authorList>
    </citation>
    <scope>NUCLEOTIDE SEQUENCE [LARGE SCALE GENOMIC DNA]</scope>
    <source>
        <strain evidence="3 4">GX26</strain>
    </source>
</reference>
<dbReference type="RefSeq" id="WP_336348793.1">
    <property type="nucleotide sequence ID" value="NZ_JAZAQL010000001.1"/>
</dbReference>
<feature type="domain" description="DUF1616" evidence="2">
    <location>
        <begin position="66"/>
        <end position="180"/>
    </location>
</feature>
<evidence type="ECO:0000259" key="2">
    <source>
        <dbReference type="Pfam" id="PF07760"/>
    </source>
</evidence>
<dbReference type="Pfam" id="PF07760">
    <property type="entry name" value="DUF1616"/>
    <property type="match status" value="1"/>
</dbReference>
<feature type="region of interest" description="Disordered" evidence="1">
    <location>
        <begin position="187"/>
        <end position="214"/>
    </location>
</feature>
<dbReference type="AlphaFoldDB" id="A0ABD5V894"/>
<name>A0ABD5V894_9EURY</name>
<keyword evidence="4" id="KW-1185">Reference proteome</keyword>
<dbReference type="Proteomes" id="UP001596395">
    <property type="component" value="Unassembled WGS sequence"/>
</dbReference>
<gene>
    <name evidence="3" type="ORF">ACFQGB_02780</name>
</gene>
<dbReference type="EMBL" id="JBHSXN010000001">
    <property type="protein sequence ID" value="MFC6951779.1"/>
    <property type="molecule type" value="Genomic_DNA"/>
</dbReference>
<dbReference type="InterPro" id="IPR011674">
    <property type="entry name" value="DUF1616"/>
</dbReference>
<proteinExistence type="predicted"/>
<sequence length="214" mass="21906">MVSRIPAIALLVVVVATSGCLGALGGPNTATTATDTTNADDATSNETTERTTVTTGTDADVVLTGSVSANAAADGGHPTVYAGEPTPVEITLRDQSDDEQSYTVVALLQEYQMTTEGENASIAVTSNETLLERSTTVADARQTVSGNVTVNETGDDYRIVLMVFEGDAPANPRPADAADSWPALVDVTERDDDPQNATETSANATASALAAPAA</sequence>